<dbReference type="PANTHER" id="PTHR30386">
    <property type="entry name" value="MEMBRANE FUSION SUBUNIT OF EMRAB-TOLC MULTIDRUG EFFLUX PUMP"/>
    <property type="match status" value="1"/>
</dbReference>
<reference evidence="11 12" key="1">
    <citation type="journal article" date="2023" name="Nat. Commun.">
        <title>Genomic dissection of endemic carbapenem resistance reveals metallo-beta-lactamase dissemination through clonal, plasmid and integron transfer.</title>
        <authorList>
            <person name="Macesic N."/>
            <person name="Hawkey J."/>
            <person name="Vezina B."/>
            <person name="Wisniewski J.A."/>
            <person name="Cottingham H."/>
            <person name="Blakeway L.V."/>
            <person name="Harshegyi T."/>
            <person name="Pragastis K."/>
            <person name="Badoordeen G.Z."/>
            <person name="Dennison A."/>
            <person name="Spelman D.W."/>
            <person name="Jenney A.W.J."/>
            <person name="Peleg A.Y."/>
        </authorList>
    </citation>
    <scope>NUCLEOTIDE SEQUENCE [LARGE SCALE GENOMIC DNA]</scope>
    <source>
        <strain evidence="11 12">CPO519</strain>
    </source>
</reference>
<dbReference type="Pfam" id="PF26002">
    <property type="entry name" value="Beta-barrel_AprE"/>
    <property type="match status" value="1"/>
</dbReference>
<evidence type="ECO:0000313" key="11">
    <source>
        <dbReference type="EMBL" id="MEC5497928.1"/>
    </source>
</evidence>
<dbReference type="EMBL" id="JARTMM020000001">
    <property type="protein sequence ID" value="MEC5497928.1"/>
    <property type="molecule type" value="Genomic_DNA"/>
</dbReference>
<comment type="caution">
    <text evidence="10">The sequence shown here is derived from an EMBL/GenBank/DDBJ whole genome shotgun (WGS) entry which is preliminary data.</text>
</comment>
<dbReference type="GO" id="GO:0009306">
    <property type="term" value="P:protein secretion"/>
    <property type="evidence" value="ECO:0007669"/>
    <property type="project" value="InterPro"/>
</dbReference>
<dbReference type="PANTHER" id="PTHR30386:SF28">
    <property type="entry name" value="EXPORTED PROTEIN"/>
    <property type="match status" value="1"/>
</dbReference>
<keyword evidence="3" id="KW-0813">Transport</keyword>
<dbReference type="EMBL" id="JARTMM010000076">
    <property type="protein sequence ID" value="MDK4883134.1"/>
    <property type="molecule type" value="Genomic_DNA"/>
</dbReference>
<dbReference type="PROSITE" id="PS00543">
    <property type="entry name" value="HLYD_FAMILY"/>
    <property type="match status" value="1"/>
</dbReference>
<reference evidence="10" key="2">
    <citation type="submission" date="2023-01" db="EMBL/GenBank/DDBJ databases">
        <title>Genomic dissection of endemic carbapenem resistance: metallo-beta-lactamase gene dissemination through clonal, plasmid and integron transfer pathways.</title>
        <authorList>
            <person name="Macesic N."/>
        </authorList>
    </citation>
    <scope>NUCLEOTIDE SEQUENCE</scope>
    <source>
        <strain evidence="10">CPO519</strain>
    </source>
</reference>
<dbReference type="PRINTS" id="PR01490">
    <property type="entry name" value="RTXTOXIND"/>
</dbReference>
<sequence>MERRYLFRKEAIEANQPKVLGEVILTQPLNYKIYIFFSVLFSIFVIIFLFFGNYTKRSTVFGQLVPIDGLVKIYTPEAGVVAYKNVKEGQHVKQGDILYIISTTRYNAEGDIQESITKKIETKNQALNEEIDHLNHIYDDNKLNLLNKIASLKSDISQIQYNINNQKQLVGLAEETVGRYSKLLNKDFISKEQFQEKQASLLSEQAKLENLIREYESAKADLTSQQISLDGLNDKKKNDISKLNRQIVDGKLEITDSQSKQRVFIRASQTGIATAITADVGQTVVPNTSMLNIIPSNAVLTAQLYVPSSAIGFVKVGDKVLLRYKAYPYQKFGQATGVVNTISLSSIPLNTFDFKAQIDPTTPVYLVNVHLDKQIINVYGVNHSLKVGMLLEADIMLEKRRLYEWVLEPLYSISSKLR</sequence>
<evidence type="ECO:0000256" key="4">
    <source>
        <dbReference type="ARBA" id="ARBA00022692"/>
    </source>
</evidence>
<dbReference type="Gene3D" id="1.10.287.470">
    <property type="entry name" value="Helix hairpin bin"/>
    <property type="match status" value="1"/>
</dbReference>
<dbReference type="Gene3D" id="2.40.30.170">
    <property type="match status" value="1"/>
</dbReference>
<evidence type="ECO:0000313" key="12">
    <source>
        <dbReference type="Proteomes" id="UP001174156"/>
    </source>
</evidence>
<reference evidence="11" key="3">
    <citation type="submission" date="2024-01" db="EMBL/GenBank/DDBJ databases">
        <authorList>
            <person name="Macesic N."/>
        </authorList>
    </citation>
    <scope>NUCLEOTIDE SEQUENCE</scope>
    <source>
        <strain evidence="11">CPO519</strain>
    </source>
</reference>
<accession>A0AA90KJR2</accession>
<evidence type="ECO:0000313" key="10">
    <source>
        <dbReference type="EMBL" id="MDK4883134.1"/>
    </source>
</evidence>
<keyword evidence="4 8" id="KW-0812">Transmembrane</keyword>
<dbReference type="InterPro" id="IPR050739">
    <property type="entry name" value="MFP"/>
</dbReference>
<feature type="coiled-coil region" evidence="7">
    <location>
        <begin position="191"/>
        <end position="228"/>
    </location>
</feature>
<keyword evidence="5 8" id="KW-1133">Transmembrane helix</keyword>
<feature type="domain" description="AprE-like beta-barrel" evidence="9">
    <location>
        <begin position="301"/>
        <end position="396"/>
    </location>
</feature>
<comment type="similarity">
    <text evidence="2">Belongs to the membrane fusion protein (MFP) (TC 8.A.1) family.</text>
</comment>
<evidence type="ECO:0000256" key="1">
    <source>
        <dbReference type="ARBA" id="ARBA00004167"/>
    </source>
</evidence>
<comment type="subcellular location">
    <subcellularLocation>
        <location evidence="1">Membrane</location>
        <topology evidence="1">Single-pass membrane protein</topology>
    </subcellularLocation>
</comment>
<keyword evidence="6 8" id="KW-0472">Membrane</keyword>
<dbReference type="Gene3D" id="2.40.50.100">
    <property type="match status" value="1"/>
</dbReference>
<gene>
    <name evidence="11" type="ORF">P9867_016075</name>
    <name evidence="10" type="ORF">P9867_16005</name>
</gene>
<organism evidence="10">
    <name type="scientific">Acinetobacter baumannii</name>
    <dbReference type="NCBI Taxonomy" id="470"/>
    <lineage>
        <taxon>Bacteria</taxon>
        <taxon>Pseudomonadati</taxon>
        <taxon>Pseudomonadota</taxon>
        <taxon>Gammaproteobacteria</taxon>
        <taxon>Moraxellales</taxon>
        <taxon>Moraxellaceae</taxon>
        <taxon>Acinetobacter</taxon>
        <taxon>Acinetobacter calcoaceticus/baumannii complex</taxon>
    </lineage>
</organism>
<keyword evidence="7" id="KW-0175">Coiled coil</keyword>
<evidence type="ECO:0000256" key="8">
    <source>
        <dbReference type="SAM" id="Phobius"/>
    </source>
</evidence>
<dbReference type="Proteomes" id="UP001174156">
    <property type="component" value="Unassembled WGS sequence"/>
</dbReference>
<evidence type="ECO:0000259" key="9">
    <source>
        <dbReference type="Pfam" id="PF26002"/>
    </source>
</evidence>
<feature type="transmembrane region" description="Helical" evidence="8">
    <location>
        <begin position="33"/>
        <end position="54"/>
    </location>
</feature>
<dbReference type="GO" id="GO:0016020">
    <property type="term" value="C:membrane"/>
    <property type="evidence" value="ECO:0007669"/>
    <property type="project" value="UniProtKB-SubCell"/>
</dbReference>
<evidence type="ECO:0000256" key="6">
    <source>
        <dbReference type="ARBA" id="ARBA00023136"/>
    </source>
</evidence>
<dbReference type="AlphaFoldDB" id="A0AA90KJR2"/>
<evidence type="ECO:0000256" key="7">
    <source>
        <dbReference type="SAM" id="Coils"/>
    </source>
</evidence>
<evidence type="ECO:0000256" key="3">
    <source>
        <dbReference type="ARBA" id="ARBA00022448"/>
    </source>
</evidence>
<protein>
    <submittedName>
        <fullName evidence="10">HlyD family efflux transporter periplasmic adaptor subunit</fullName>
    </submittedName>
</protein>
<evidence type="ECO:0000256" key="2">
    <source>
        <dbReference type="ARBA" id="ARBA00009477"/>
    </source>
</evidence>
<evidence type="ECO:0000256" key="5">
    <source>
        <dbReference type="ARBA" id="ARBA00022989"/>
    </source>
</evidence>
<name>A0AA90KJR2_ACIBA</name>
<dbReference type="InterPro" id="IPR006144">
    <property type="entry name" value="Secretion_HlyD_CS"/>
</dbReference>
<proteinExistence type="inferred from homology"/>
<dbReference type="InterPro" id="IPR058982">
    <property type="entry name" value="Beta-barrel_AprE"/>
</dbReference>